<comment type="caution">
    <text evidence="2">The sequence shown here is derived from an EMBL/GenBank/DDBJ whole genome shotgun (WGS) entry which is preliminary data.</text>
</comment>
<evidence type="ECO:0000313" key="2">
    <source>
        <dbReference type="EMBL" id="KAL2832422.1"/>
    </source>
</evidence>
<name>A0ABR4IZY4_9EURO</name>
<dbReference type="EMBL" id="JBFXLS010000006">
    <property type="protein sequence ID" value="KAL2832422.1"/>
    <property type="molecule type" value="Genomic_DNA"/>
</dbReference>
<feature type="region of interest" description="Disordered" evidence="1">
    <location>
        <begin position="66"/>
        <end position="101"/>
    </location>
</feature>
<proteinExistence type="predicted"/>
<dbReference type="Proteomes" id="UP001610335">
    <property type="component" value="Unassembled WGS sequence"/>
</dbReference>
<protein>
    <submittedName>
        <fullName evidence="2">Uncharacterized protein</fullName>
    </submittedName>
</protein>
<evidence type="ECO:0000256" key="1">
    <source>
        <dbReference type="SAM" id="MobiDB-lite"/>
    </source>
</evidence>
<accession>A0ABR4IZY4</accession>
<reference evidence="2 3" key="1">
    <citation type="submission" date="2024-07" db="EMBL/GenBank/DDBJ databases">
        <title>Section-level genome sequencing and comparative genomics of Aspergillus sections Usti and Cavernicolus.</title>
        <authorList>
            <consortium name="Lawrence Berkeley National Laboratory"/>
            <person name="Nybo J.L."/>
            <person name="Vesth T.C."/>
            <person name="Theobald S."/>
            <person name="Frisvad J.C."/>
            <person name="Larsen T.O."/>
            <person name="Kjaerboelling I."/>
            <person name="Rothschild-Mancinelli K."/>
            <person name="Lyhne E.K."/>
            <person name="Kogle M.E."/>
            <person name="Barry K."/>
            <person name="Clum A."/>
            <person name="Na H."/>
            <person name="Ledsgaard L."/>
            <person name="Lin J."/>
            <person name="Lipzen A."/>
            <person name="Kuo A."/>
            <person name="Riley R."/>
            <person name="Mondo S."/>
            <person name="LaButti K."/>
            <person name="Haridas S."/>
            <person name="Pangalinan J."/>
            <person name="Salamov A.A."/>
            <person name="Simmons B.A."/>
            <person name="Magnuson J.K."/>
            <person name="Chen J."/>
            <person name="Drula E."/>
            <person name="Henrissat B."/>
            <person name="Wiebenga A."/>
            <person name="Lubbers R.J."/>
            <person name="Gomes A.C."/>
            <person name="Makela M.R."/>
            <person name="Stajich J."/>
            <person name="Grigoriev I.V."/>
            <person name="Mortensen U.H."/>
            <person name="De vries R.P."/>
            <person name="Baker S.E."/>
            <person name="Andersen M.R."/>
        </authorList>
    </citation>
    <scope>NUCLEOTIDE SEQUENCE [LARGE SCALE GENOMIC DNA]</scope>
    <source>
        <strain evidence="2 3">CBS 600.67</strain>
    </source>
</reference>
<keyword evidence="3" id="KW-1185">Reference proteome</keyword>
<gene>
    <name evidence="2" type="ORF">BDW59DRAFT_104800</name>
</gene>
<sequence>MDVERPTYSTFSDRRGNHMSSYLLPLSSLIPSALRRTIFLLLAPFFCGLKPSGNVETARTKQKHLVMSASKPASSASQRGRVESNSSFTDFYTSPSIFFSH</sequence>
<feature type="compositionally biased region" description="Polar residues" evidence="1">
    <location>
        <begin position="71"/>
        <end position="101"/>
    </location>
</feature>
<evidence type="ECO:0000313" key="3">
    <source>
        <dbReference type="Proteomes" id="UP001610335"/>
    </source>
</evidence>
<organism evidence="2 3">
    <name type="scientific">Aspergillus cavernicola</name>
    <dbReference type="NCBI Taxonomy" id="176166"/>
    <lineage>
        <taxon>Eukaryota</taxon>
        <taxon>Fungi</taxon>
        <taxon>Dikarya</taxon>
        <taxon>Ascomycota</taxon>
        <taxon>Pezizomycotina</taxon>
        <taxon>Eurotiomycetes</taxon>
        <taxon>Eurotiomycetidae</taxon>
        <taxon>Eurotiales</taxon>
        <taxon>Aspergillaceae</taxon>
        <taxon>Aspergillus</taxon>
        <taxon>Aspergillus subgen. Nidulantes</taxon>
    </lineage>
</organism>